<name>A0AAW5JX22_BIFAD</name>
<dbReference type="AlphaFoldDB" id="A0AAW5JX22"/>
<keyword evidence="2" id="KW-0472">Membrane</keyword>
<feature type="transmembrane region" description="Helical" evidence="2">
    <location>
        <begin position="263"/>
        <end position="285"/>
    </location>
</feature>
<reference evidence="3" key="1">
    <citation type="submission" date="2022-06" db="EMBL/GenBank/DDBJ databases">
        <title>Isolation of gut microbiota from human fecal samples.</title>
        <authorList>
            <person name="Pamer E.G."/>
            <person name="Barat B."/>
            <person name="Waligurski E."/>
            <person name="Medina S."/>
            <person name="Paddock L."/>
            <person name="Mostad J."/>
        </authorList>
    </citation>
    <scope>NUCLEOTIDE SEQUENCE</scope>
    <source>
        <strain evidence="3">SL.1.01</strain>
    </source>
</reference>
<evidence type="ECO:0000313" key="3">
    <source>
        <dbReference type="EMBL" id="MCQ4793364.1"/>
    </source>
</evidence>
<evidence type="ECO:0008006" key="5">
    <source>
        <dbReference type="Google" id="ProtNLM"/>
    </source>
</evidence>
<feature type="transmembrane region" description="Helical" evidence="2">
    <location>
        <begin position="6"/>
        <end position="25"/>
    </location>
</feature>
<dbReference type="EMBL" id="JANFYM010000008">
    <property type="protein sequence ID" value="MCQ4793364.1"/>
    <property type="molecule type" value="Genomic_DNA"/>
</dbReference>
<proteinExistence type="predicted"/>
<dbReference type="Proteomes" id="UP001206013">
    <property type="component" value="Unassembled WGS sequence"/>
</dbReference>
<feature type="compositionally biased region" description="Basic and acidic residues" evidence="1">
    <location>
        <begin position="293"/>
        <end position="304"/>
    </location>
</feature>
<evidence type="ECO:0000256" key="2">
    <source>
        <dbReference type="SAM" id="Phobius"/>
    </source>
</evidence>
<gene>
    <name evidence="3" type="ORF">NE692_07835</name>
</gene>
<feature type="transmembrane region" description="Helical" evidence="2">
    <location>
        <begin position="99"/>
        <end position="126"/>
    </location>
</feature>
<comment type="caution">
    <text evidence="3">The sequence shown here is derived from an EMBL/GenBank/DDBJ whole genome shotgun (WGS) entry which is preliminary data.</text>
</comment>
<feature type="region of interest" description="Disordered" evidence="1">
    <location>
        <begin position="293"/>
        <end position="342"/>
    </location>
</feature>
<feature type="transmembrane region" description="Helical" evidence="2">
    <location>
        <begin position="364"/>
        <end position="384"/>
    </location>
</feature>
<feature type="transmembrane region" description="Helical" evidence="2">
    <location>
        <begin position="211"/>
        <end position="230"/>
    </location>
</feature>
<keyword evidence="2" id="KW-0812">Transmembrane</keyword>
<feature type="compositionally biased region" description="Low complexity" evidence="1">
    <location>
        <begin position="313"/>
        <end position="325"/>
    </location>
</feature>
<organism evidence="3 4">
    <name type="scientific">Bifidobacterium adolescentis</name>
    <dbReference type="NCBI Taxonomy" id="1680"/>
    <lineage>
        <taxon>Bacteria</taxon>
        <taxon>Bacillati</taxon>
        <taxon>Actinomycetota</taxon>
        <taxon>Actinomycetes</taxon>
        <taxon>Bifidobacteriales</taxon>
        <taxon>Bifidobacteriaceae</taxon>
        <taxon>Bifidobacterium</taxon>
    </lineage>
</organism>
<feature type="transmembrane region" description="Helical" evidence="2">
    <location>
        <begin position="138"/>
        <end position="161"/>
    </location>
</feature>
<evidence type="ECO:0000256" key="1">
    <source>
        <dbReference type="SAM" id="MobiDB-lite"/>
    </source>
</evidence>
<accession>A0AAW5JX22</accession>
<sequence length="389" mass="43110">MDKPESIFSFLAALLTAIGSFLGLLRISPDWFPAFGKSSISSINSKFEETTKLESNLEGRGESAIRLRKKGLADEALETLSYKIYMRDGIRFISNRGKVGCGCISCCLIGFEIGIAAVLLLLSCAFSQEEDEDTASRYFIAFIVVILVILMTVKACCWIYARIALNRQFRLYMWNRWHDGEDGADDSLQMMMEKSHECLLAYEKKRGKYKAAVTVLWVMLVVFPLTSAFVEDLKPLADTVVVKFLIKTFNLTWKDIPNILSTAAVWVCVGCPYLLLFIAGMVLHLSDKENEEAKANPAKQRPDDVDFNAGDVESQTQSESSRQSQAGGGKHDCNPDKAQSFPDVRAPEIEPAEKPIAAASKVESLQTCSMVLIIVAAAAFILGIRNRRG</sequence>
<protein>
    <recommendedName>
        <fullName evidence="5">Transmembrane protein</fullName>
    </recommendedName>
</protein>
<keyword evidence="2" id="KW-1133">Transmembrane helix</keyword>
<dbReference type="RefSeq" id="WP_256134452.1">
    <property type="nucleotide sequence ID" value="NZ_JANFYM010000008.1"/>
</dbReference>
<evidence type="ECO:0000313" key="4">
    <source>
        <dbReference type="Proteomes" id="UP001206013"/>
    </source>
</evidence>